<feature type="transmembrane region" description="Helical" evidence="5">
    <location>
        <begin position="200"/>
        <end position="219"/>
    </location>
</feature>
<gene>
    <name evidence="7" type="ORF">HQ497_11055</name>
</gene>
<accession>A0A972W0U0</accession>
<feature type="domain" description="NnrU" evidence="6">
    <location>
        <begin position="4"/>
        <end position="226"/>
    </location>
</feature>
<feature type="transmembrane region" description="Helical" evidence="5">
    <location>
        <begin position="73"/>
        <end position="91"/>
    </location>
</feature>
<dbReference type="AlphaFoldDB" id="A0A972W0U0"/>
<comment type="caution">
    <text evidence="7">The sequence shown here is derived from an EMBL/GenBank/DDBJ whole genome shotgun (WGS) entry which is preliminary data.</text>
</comment>
<name>A0A972W0U0_9GAMM</name>
<evidence type="ECO:0000256" key="5">
    <source>
        <dbReference type="SAM" id="Phobius"/>
    </source>
</evidence>
<evidence type="ECO:0000313" key="8">
    <source>
        <dbReference type="Proteomes" id="UP000754644"/>
    </source>
</evidence>
<dbReference type="Pfam" id="PF07298">
    <property type="entry name" value="NnrU"/>
    <property type="match status" value="1"/>
</dbReference>
<dbReference type="InterPro" id="IPR009915">
    <property type="entry name" value="NnrU_dom"/>
</dbReference>
<reference evidence="7" key="1">
    <citation type="submission" date="2020-05" db="EMBL/GenBank/DDBJ databases">
        <title>Sulfur intermediates as new biogeochemical hubs in an aquatic model microbial ecosystem.</title>
        <authorList>
            <person name="Vigneron A."/>
        </authorList>
    </citation>
    <scope>NUCLEOTIDE SEQUENCE</scope>
    <source>
        <strain evidence="7">Bin.250</strain>
    </source>
</reference>
<evidence type="ECO:0000313" key="7">
    <source>
        <dbReference type="EMBL" id="NQV65890.1"/>
    </source>
</evidence>
<feature type="transmembrane region" description="Helical" evidence="5">
    <location>
        <begin position="127"/>
        <end position="156"/>
    </location>
</feature>
<evidence type="ECO:0000259" key="6">
    <source>
        <dbReference type="Pfam" id="PF07298"/>
    </source>
</evidence>
<feature type="transmembrane region" description="Helical" evidence="5">
    <location>
        <begin position="35"/>
        <end position="52"/>
    </location>
</feature>
<dbReference type="GO" id="GO:0016020">
    <property type="term" value="C:membrane"/>
    <property type="evidence" value="ECO:0007669"/>
    <property type="project" value="UniProtKB-SubCell"/>
</dbReference>
<evidence type="ECO:0000256" key="3">
    <source>
        <dbReference type="ARBA" id="ARBA00022989"/>
    </source>
</evidence>
<evidence type="ECO:0000256" key="1">
    <source>
        <dbReference type="ARBA" id="ARBA00004141"/>
    </source>
</evidence>
<organism evidence="7 8">
    <name type="scientific">SAR86 cluster bacterium</name>
    <dbReference type="NCBI Taxonomy" id="2030880"/>
    <lineage>
        <taxon>Bacteria</taxon>
        <taxon>Pseudomonadati</taxon>
        <taxon>Pseudomonadota</taxon>
        <taxon>Gammaproteobacteria</taxon>
        <taxon>SAR86 cluster</taxon>
    </lineage>
</organism>
<protein>
    <submittedName>
        <fullName evidence="7">NnrU family protein</fullName>
    </submittedName>
</protein>
<proteinExistence type="predicted"/>
<evidence type="ECO:0000256" key="2">
    <source>
        <dbReference type="ARBA" id="ARBA00022692"/>
    </source>
</evidence>
<sequence>MLTLSLSCLLFLGTHLVVSSTGLRAWLVGVVGESAYLAGYSICALVILGVMIDSYVALDHNTYVWQPTVGHHLTAKVIMPVALVLLAAGLMSKNPTGVKMEEVVHQVTGYRMPGILKVTRHPVQWGILLWAVAHLFANGDVASIVFFGTLALLSGLGSIAMDLKRRHLTDPDWLEFYSQTSNIPFAGVVTGKSRLALGDINWVAVSVGLTLYATIYYFHGLISGVSVL</sequence>
<keyword evidence="3 5" id="KW-1133">Transmembrane helix</keyword>
<evidence type="ECO:0000256" key="4">
    <source>
        <dbReference type="ARBA" id="ARBA00023136"/>
    </source>
</evidence>
<keyword evidence="2 5" id="KW-0812">Transmembrane</keyword>
<dbReference type="EMBL" id="JABMOJ010000419">
    <property type="protein sequence ID" value="NQV65890.1"/>
    <property type="molecule type" value="Genomic_DNA"/>
</dbReference>
<dbReference type="Proteomes" id="UP000754644">
    <property type="component" value="Unassembled WGS sequence"/>
</dbReference>
<comment type="subcellular location">
    <subcellularLocation>
        <location evidence="1">Membrane</location>
        <topology evidence="1">Multi-pass membrane protein</topology>
    </subcellularLocation>
</comment>
<keyword evidence="4 5" id="KW-0472">Membrane</keyword>